<comment type="caution">
    <text evidence="7">The sequence shown here is derived from an EMBL/GenBank/DDBJ whole genome shotgun (WGS) entry which is preliminary data.</text>
</comment>
<evidence type="ECO:0000256" key="5">
    <source>
        <dbReference type="ARBA" id="ARBA00023136"/>
    </source>
</evidence>
<evidence type="ECO:0000256" key="3">
    <source>
        <dbReference type="ARBA" id="ARBA00022692"/>
    </source>
</evidence>
<feature type="transmembrane region" description="Helical" evidence="6">
    <location>
        <begin position="6"/>
        <end position="31"/>
    </location>
</feature>
<evidence type="ECO:0000256" key="2">
    <source>
        <dbReference type="ARBA" id="ARBA00022475"/>
    </source>
</evidence>
<sequence>MLYYDAAHWMAFLAAALLLNISPGPDIAFILGKALTGGARTGFLAMLGIWSGTLVHVLLATVGLSALLVASATAFALVKWAGAAYLVWLGVEALRSKGGSFITGAELPGRMSSWRTFRQGILVSSLNPKVAVFFLAFLPQFVVAGAGPVALQLAFHGILIIVVAALVEPPLVLLAGRLANWFRANNRAAIWLDRALGGLLIALGVRLALSADIRS</sequence>
<keyword evidence="5 6" id="KW-0472">Membrane</keyword>
<feature type="transmembrane region" description="Helical" evidence="6">
    <location>
        <begin position="68"/>
        <end position="91"/>
    </location>
</feature>
<feature type="transmembrane region" description="Helical" evidence="6">
    <location>
        <begin position="188"/>
        <end position="209"/>
    </location>
</feature>
<evidence type="ECO:0000256" key="6">
    <source>
        <dbReference type="SAM" id="Phobius"/>
    </source>
</evidence>
<dbReference type="EMBL" id="CABFWF030000016">
    <property type="protein sequence ID" value="CAD7052660.1"/>
    <property type="molecule type" value="Genomic_DNA"/>
</dbReference>
<dbReference type="InterPro" id="IPR001123">
    <property type="entry name" value="LeuE-type"/>
</dbReference>
<feature type="transmembrane region" description="Helical" evidence="6">
    <location>
        <begin position="153"/>
        <end position="176"/>
    </location>
</feature>
<proteinExistence type="predicted"/>
<feature type="transmembrane region" description="Helical" evidence="6">
    <location>
        <begin position="43"/>
        <end position="62"/>
    </location>
</feature>
<reference evidence="7 8" key="1">
    <citation type="submission" date="2020-11" db="EMBL/GenBank/DDBJ databases">
        <authorList>
            <person name="Lassalle F."/>
        </authorList>
    </citation>
    <scope>NUCLEOTIDE SEQUENCE [LARGE SCALE GENOMIC DNA]</scope>
    <source>
        <strain evidence="7 8">JC140</strain>
    </source>
</reference>
<keyword evidence="2" id="KW-1003">Cell membrane</keyword>
<protein>
    <submittedName>
        <fullName evidence="7">LysE family translocator</fullName>
    </submittedName>
</protein>
<dbReference type="PANTHER" id="PTHR30086:SF20">
    <property type="entry name" value="ARGININE EXPORTER PROTEIN ARGO-RELATED"/>
    <property type="match status" value="1"/>
</dbReference>
<keyword evidence="8" id="KW-1185">Reference proteome</keyword>
<dbReference type="Proteomes" id="UP000606921">
    <property type="component" value="Unassembled WGS sequence"/>
</dbReference>
<accession>A0ABN7JX57</accession>
<dbReference type="PIRSF" id="PIRSF006324">
    <property type="entry name" value="LeuE"/>
    <property type="match status" value="1"/>
</dbReference>
<dbReference type="Pfam" id="PF01810">
    <property type="entry name" value="LysE"/>
    <property type="match status" value="1"/>
</dbReference>
<comment type="subcellular location">
    <subcellularLocation>
        <location evidence="1">Cell membrane</location>
        <topology evidence="1">Multi-pass membrane protein</topology>
    </subcellularLocation>
</comment>
<evidence type="ECO:0000313" key="8">
    <source>
        <dbReference type="Proteomes" id="UP000606921"/>
    </source>
</evidence>
<evidence type="ECO:0000256" key="1">
    <source>
        <dbReference type="ARBA" id="ARBA00004651"/>
    </source>
</evidence>
<name>A0ABN7JX57_9HYPH</name>
<keyword evidence="3 6" id="KW-0812">Transmembrane</keyword>
<feature type="transmembrane region" description="Helical" evidence="6">
    <location>
        <begin position="120"/>
        <end position="141"/>
    </location>
</feature>
<evidence type="ECO:0000313" key="7">
    <source>
        <dbReference type="EMBL" id="CAD7052660.1"/>
    </source>
</evidence>
<organism evidence="7 8">
    <name type="scientific">Pseudorhizobium endolithicum</name>
    <dbReference type="NCBI Taxonomy" id="1191678"/>
    <lineage>
        <taxon>Bacteria</taxon>
        <taxon>Pseudomonadati</taxon>
        <taxon>Pseudomonadota</taxon>
        <taxon>Alphaproteobacteria</taxon>
        <taxon>Hyphomicrobiales</taxon>
        <taxon>Rhizobiaceae</taxon>
        <taxon>Rhizobium/Agrobacterium group</taxon>
        <taxon>Pseudorhizobium</taxon>
    </lineage>
</organism>
<evidence type="ECO:0000256" key="4">
    <source>
        <dbReference type="ARBA" id="ARBA00022989"/>
    </source>
</evidence>
<gene>
    <name evidence="7" type="ORF">REJC140_01894</name>
</gene>
<keyword evidence="4 6" id="KW-1133">Transmembrane helix</keyword>
<dbReference type="PANTHER" id="PTHR30086">
    <property type="entry name" value="ARGININE EXPORTER PROTEIN ARGO"/>
    <property type="match status" value="1"/>
</dbReference>